<feature type="domain" description="HTH arsR-type" evidence="1">
    <location>
        <begin position="1"/>
        <end position="92"/>
    </location>
</feature>
<dbReference type="RefSeq" id="WP_147066268.1">
    <property type="nucleotide sequence ID" value="NZ_BAABDN010000003.1"/>
</dbReference>
<proteinExistence type="predicted"/>
<dbReference type="GO" id="GO:0003700">
    <property type="term" value="F:DNA-binding transcription factor activity"/>
    <property type="evidence" value="ECO:0007669"/>
    <property type="project" value="InterPro"/>
</dbReference>
<name>A0A512T3K3_9MICO</name>
<dbReference type="EMBL" id="BKBA01000011">
    <property type="protein sequence ID" value="GEQ14796.1"/>
    <property type="molecule type" value="Genomic_DNA"/>
</dbReference>
<sequence>MDEEQVVFRALADPTRRALLDALFEADGQSVGELVALFPDVTRFAVMKHLALLEEADLVSTERVGREKRHHLNPVPIALLADRWVSKYAQPFTRAVLDVRRVAESTHRASSDREQP</sequence>
<organism evidence="2 3">
    <name type="scientific">Knoellia locipacati</name>
    <dbReference type="NCBI Taxonomy" id="882824"/>
    <lineage>
        <taxon>Bacteria</taxon>
        <taxon>Bacillati</taxon>
        <taxon>Actinomycetota</taxon>
        <taxon>Actinomycetes</taxon>
        <taxon>Micrococcales</taxon>
        <taxon>Intrasporangiaceae</taxon>
        <taxon>Knoellia</taxon>
    </lineage>
</organism>
<reference evidence="2 3" key="1">
    <citation type="submission" date="2019-07" db="EMBL/GenBank/DDBJ databases">
        <title>Whole genome shotgun sequence of Knoellia locipacati NBRC 109775.</title>
        <authorList>
            <person name="Hosoyama A."/>
            <person name="Uohara A."/>
            <person name="Ohji S."/>
            <person name="Ichikawa N."/>
        </authorList>
    </citation>
    <scope>NUCLEOTIDE SEQUENCE [LARGE SCALE GENOMIC DNA]</scope>
    <source>
        <strain evidence="2 3">NBRC 109775</strain>
    </source>
</reference>
<dbReference type="InterPro" id="IPR001845">
    <property type="entry name" value="HTH_ArsR_DNA-bd_dom"/>
</dbReference>
<dbReference type="AlphaFoldDB" id="A0A512T3K3"/>
<dbReference type="PANTHER" id="PTHR38600:SF1">
    <property type="entry name" value="TRANSCRIPTIONAL REGULATORY PROTEIN"/>
    <property type="match status" value="1"/>
</dbReference>
<evidence type="ECO:0000313" key="3">
    <source>
        <dbReference type="Proteomes" id="UP000321793"/>
    </source>
</evidence>
<keyword evidence="3" id="KW-1185">Reference proteome</keyword>
<evidence type="ECO:0000259" key="1">
    <source>
        <dbReference type="PROSITE" id="PS50987"/>
    </source>
</evidence>
<accession>A0A512T3K3</accession>
<dbReference type="Pfam" id="PF12840">
    <property type="entry name" value="HTH_20"/>
    <property type="match status" value="1"/>
</dbReference>
<comment type="caution">
    <text evidence="2">The sequence shown here is derived from an EMBL/GenBank/DDBJ whole genome shotgun (WGS) entry which is preliminary data.</text>
</comment>
<dbReference type="CDD" id="cd00090">
    <property type="entry name" value="HTH_ARSR"/>
    <property type="match status" value="1"/>
</dbReference>
<dbReference type="SMART" id="SM00418">
    <property type="entry name" value="HTH_ARSR"/>
    <property type="match status" value="1"/>
</dbReference>
<dbReference type="Proteomes" id="UP000321793">
    <property type="component" value="Unassembled WGS sequence"/>
</dbReference>
<dbReference type="PROSITE" id="PS50987">
    <property type="entry name" value="HTH_ARSR_2"/>
    <property type="match status" value="1"/>
</dbReference>
<protein>
    <submittedName>
        <fullName evidence="2">Transcriptional regulator</fullName>
    </submittedName>
</protein>
<dbReference type="InterPro" id="IPR036390">
    <property type="entry name" value="WH_DNA-bd_sf"/>
</dbReference>
<dbReference type="Gene3D" id="1.10.10.10">
    <property type="entry name" value="Winged helix-like DNA-binding domain superfamily/Winged helix DNA-binding domain"/>
    <property type="match status" value="1"/>
</dbReference>
<dbReference type="InterPro" id="IPR036388">
    <property type="entry name" value="WH-like_DNA-bd_sf"/>
</dbReference>
<dbReference type="OrthoDB" id="9815653at2"/>
<dbReference type="InterPro" id="IPR011991">
    <property type="entry name" value="ArsR-like_HTH"/>
</dbReference>
<dbReference type="PRINTS" id="PR00778">
    <property type="entry name" value="HTHARSR"/>
</dbReference>
<evidence type="ECO:0000313" key="2">
    <source>
        <dbReference type="EMBL" id="GEQ14796.1"/>
    </source>
</evidence>
<dbReference type="SUPFAM" id="SSF46785">
    <property type="entry name" value="Winged helix' DNA-binding domain"/>
    <property type="match status" value="1"/>
</dbReference>
<dbReference type="PANTHER" id="PTHR38600">
    <property type="entry name" value="TRANSCRIPTIONAL REGULATORY PROTEIN"/>
    <property type="match status" value="1"/>
</dbReference>
<gene>
    <name evidence="2" type="ORF">KLO01_28430</name>
</gene>